<feature type="region of interest" description="Disordered" evidence="5">
    <location>
        <begin position="28"/>
        <end position="48"/>
    </location>
</feature>
<evidence type="ECO:0000313" key="7">
    <source>
        <dbReference type="EMBL" id="EFG26120.1"/>
    </source>
</evidence>
<dbReference type="InterPro" id="IPR009057">
    <property type="entry name" value="Homeodomain-like_sf"/>
</dbReference>
<dbReference type="Proteomes" id="UP000005777">
    <property type="component" value="Unassembled WGS sequence"/>
</dbReference>
<feature type="domain" description="HTH tetR-type" evidence="6">
    <location>
        <begin position="46"/>
        <end position="106"/>
    </location>
</feature>
<dbReference type="EMBL" id="ADCX01000010">
    <property type="protein sequence ID" value="EFG26120.1"/>
    <property type="molecule type" value="Genomic_DNA"/>
</dbReference>
<dbReference type="eggNOG" id="COG1309">
    <property type="taxonomic scope" value="Bacteria"/>
</dbReference>
<dbReference type="SUPFAM" id="SSF46689">
    <property type="entry name" value="Homeodomain-like"/>
    <property type="match status" value="1"/>
</dbReference>
<keyword evidence="1" id="KW-0805">Transcription regulation</keyword>
<evidence type="ECO:0000256" key="1">
    <source>
        <dbReference type="ARBA" id="ARBA00023015"/>
    </source>
</evidence>
<protein>
    <recommendedName>
        <fullName evidence="6">HTH tetR-type domain-containing protein</fullName>
    </recommendedName>
</protein>
<keyword evidence="2 4" id="KW-0238">DNA-binding</keyword>
<evidence type="ECO:0000256" key="2">
    <source>
        <dbReference type="ARBA" id="ARBA00023125"/>
    </source>
</evidence>
<evidence type="ECO:0000259" key="6">
    <source>
        <dbReference type="PROSITE" id="PS50977"/>
    </source>
</evidence>
<dbReference type="PROSITE" id="PS50977">
    <property type="entry name" value="HTH_TETR_2"/>
    <property type="match status" value="1"/>
</dbReference>
<accession>W5IH11</accession>
<dbReference type="Pfam" id="PF00440">
    <property type="entry name" value="TetR_N"/>
    <property type="match status" value="1"/>
</dbReference>
<keyword evidence="8" id="KW-1185">Reference proteome</keyword>
<dbReference type="InterPro" id="IPR001647">
    <property type="entry name" value="HTH_TetR"/>
</dbReference>
<name>W5IH11_SCAIO</name>
<dbReference type="AlphaFoldDB" id="W5IH11"/>
<sequence>MVISAWQPFFETSAGKVTDPSLIETVKPRKIRSSSTRTKRKRMSPSERRKRIIQGTLKVVAQKGFWGMSLQDVADEAGITEAGLYHYINTKDDLLEMLLTEAYDTPEADRFNAQSASATDSCGHTSFYYPRYCLNIVMYNTKRAQMVQLFSTLMGEALNPQHPAHTYFINRHQKYWKLIKTMTWALPEGYTERKFYDLYTLAMSAMDGLQYRWLADSSISLLDEWARFSDLIFPESEWKGCLDPSEFSPDQGCLDSTSLHFASEE</sequence>
<feature type="DNA-binding region" description="H-T-H motif" evidence="4">
    <location>
        <begin position="69"/>
        <end position="88"/>
    </location>
</feature>
<dbReference type="Gene3D" id="1.10.357.10">
    <property type="entry name" value="Tetracycline Repressor, domain 2"/>
    <property type="match status" value="1"/>
</dbReference>
<dbReference type="HOGENOM" id="CLU_069356_44_0_11"/>
<proteinExistence type="predicted"/>
<dbReference type="PRINTS" id="PR00455">
    <property type="entry name" value="HTHTETR"/>
</dbReference>
<evidence type="ECO:0000256" key="5">
    <source>
        <dbReference type="SAM" id="MobiDB-lite"/>
    </source>
</evidence>
<organism evidence="7 8">
    <name type="scientific">Scardovia inopinata F0304</name>
    <dbReference type="NCBI Taxonomy" id="641146"/>
    <lineage>
        <taxon>Bacteria</taxon>
        <taxon>Bacillati</taxon>
        <taxon>Actinomycetota</taxon>
        <taxon>Actinomycetes</taxon>
        <taxon>Bifidobacteriales</taxon>
        <taxon>Bifidobacteriaceae</taxon>
        <taxon>Scardovia</taxon>
    </lineage>
</organism>
<dbReference type="PANTHER" id="PTHR30055:SF234">
    <property type="entry name" value="HTH-TYPE TRANSCRIPTIONAL REGULATOR BETI"/>
    <property type="match status" value="1"/>
</dbReference>
<dbReference type="GO" id="GO:0003700">
    <property type="term" value="F:DNA-binding transcription factor activity"/>
    <property type="evidence" value="ECO:0007669"/>
    <property type="project" value="TreeGrafter"/>
</dbReference>
<reference evidence="7 8" key="1">
    <citation type="submission" date="2012-01" db="EMBL/GenBank/DDBJ databases">
        <title>The Genome Sequence of Scardovia inopinata F0304.</title>
        <authorList>
            <consortium name="The Broad Institute Genome Sequencing Platform"/>
            <person name="Ward D."/>
            <person name="Earl A."/>
            <person name="Feldgarden M."/>
            <person name="Gevers D."/>
            <person name="Young S."/>
            <person name="Zeng Q."/>
            <person name="Koehrsen M."/>
            <person name="Alvarado L."/>
            <person name="Berlin A.M."/>
            <person name="Borenstein D."/>
            <person name="Chapman S.B."/>
            <person name="Chen Z."/>
            <person name="Engels R."/>
            <person name="Freedman E."/>
            <person name="Gellesch M."/>
            <person name="Goldberg J."/>
            <person name="Griggs A."/>
            <person name="Gujja S."/>
            <person name="Heilman E.R."/>
            <person name="Heiman D.I."/>
            <person name="Hepburn T.A."/>
            <person name="Howarth C."/>
            <person name="Jen D."/>
            <person name="Larson L."/>
            <person name="Mehta T."/>
            <person name="Park D."/>
            <person name="Pearson M."/>
            <person name="Richards J."/>
            <person name="Roberts A."/>
            <person name="Saif S."/>
            <person name="Shea T.D."/>
            <person name="Shenoy N."/>
            <person name="Sisk P."/>
            <person name="Stolte C."/>
            <person name="Sykes S.N."/>
            <person name="Walk T."/>
            <person name="White J."/>
            <person name="Yandava C."/>
            <person name="Izard J."/>
            <person name="Baranova O.V."/>
            <person name="Blanton J.M."/>
            <person name="Tanner A.C."/>
            <person name="Dewhirst F."/>
            <person name="Haas B."/>
            <person name="Nusbaum C."/>
            <person name="Birren B."/>
        </authorList>
    </citation>
    <scope>NUCLEOTIDE SEQUENCE [LARGE SCALE GENOMIC DNA]</scope>
    <source>
        <strain evidence="7 8">F0304</strain>
    </source>
</reference>
<evidence type="ECO:0000256" key="3">
    <source>
        <dbReference type="ARBA" id="ARBA00023163"/>
    </source>
</evidence>
<dbReference type="GO" id="GO:0000976">
    <property type="term" value="F:transcription cis-regulatory region binding"/>
    <property type="evidence" value="ECO:0007669"/>
    <property type="project" value="TreeGrafter"/>
</dbReference>
<gene>
    <name evidence="7" type="ORF">HMPREF9020_01199</name>
</gene>
<dbReference type="InterPro" id="IPR050109">
    <property type="entry name" value="HTH-type_TetR-like_transc_reg"/>
</dbReference>
<dbReference type="PANTHER" id="PTHR30055">
    <property type="entry name" value="HTH-TYPE TRANSCRIPTIONAL REGULATOR RUTR"/>
    <property type="match status" value="1"/>
</dbReference>
<comment type="caution">
    <text evidence="7">The sequence shown here is derived from an EMBL/GenBank/DDBJ whole genome shotgun (WGS) entry which is preliminary data.</text>
</comment>
<dbReference type="RefSeq" id="WP_006293593.1">
    <property type="nucleotide sequence ID" value="NZ_GG770226.1"/>
</dbReference>
<evidence type="ECO:0000256" key="4">
    <source>
        <dbReference type="PROSITE-ProRule" id="PRU00335"/>
    </source>
</evidence>
<keyword evidence="3" id="KW-0804">Transcription</keyword>
<evidence type="ECO:0000313" key="8">
    <source>
        <dbReference type="Proteomes" id="UP000005777"/>
    </source>
</evidence>